<accession>X1LQC3</accession>
<evidence type="ECO:0000313" key="1">
    <source>
        <dbReference type="EMBL" id="GAI21308.1"/>
    </source>
</evidence>
<feature type="non-terminal residue" evidence="1">
    <location>
        <position position="1"/>
    </location>
</feature>
<proteinExistence type="predicted"/>
<dbReference type="EMBL" id="BARV01018588">
    <property type="protein sequence ID" value="GAI21308.1"/>
    <property type="molecule type" value="Genomic_DNA"/>
</dbReference>
<comment type="caution">
    <text evidence="1">The sequence shown here is derived from an EMBL/GenBank/DDBJ whole genome shotgun (WGS) entry which is preliminary data.</text>
</comment>
<organism evidence="1">
    <name type="scientific">marine sediment metagenome</name>
    <dbReference type="NCBI Taxonomy" id="412755"/>
    <lineage>
        <taxon>unclassified sequences</taxon>
        <taxon>metagenomes</taxon>
        <taxon>ecological metagenomes</taxon>
    </lineage>
</organism>
<reference evidence="1" key="1">
    <citation type="journal article" date="2014" name="Front. Microbiol.">
        <title>High frequency of phylogenetically diverse reductive dehalogenase-homologous genes in deep subseafloor sedimentary metagenomes.</title>
        <authorList>
            <person name="Kawai M."/>
            <person name="Futagami T."/>
            <person name="Toyoda A."/>
            <person name="Takaki Y."/>
            <person name="Nishi S."/>
            <person name="Hori S."/>
            <person name="Arai W."/>
            <person name="Tsubouchi T."/>
            <person name="Morono Y."/>
            <person name="Uchiyama I."/>
            <person name="Ito T."/>
            <person name="Fujiyama A."/>
            <person name="Inagaki F."/>
            <person name="Takami H."/>
        </authorList>
    </citation>
    <scope>NUCLEOTIDE SEQUENCE</scope>
    <source>
        <strain evidence="1">Expedition CK06-06</strain>
    </source>
</reference>
<name>X1LQC3_9ZZZZ</name>
<dbReference type="AlphaFoldDB" id="X1LQC3"/>
<gene>
    <name evidence="1" type="ORF">S06H3_31393</name>
</gene>
<protein>
    <submittedName>
        <fullName evidence="1">Uncharacterized protein</fullName>
    </submittedName>
</protein>
<sequence length="33" mass="3747">YNFPFFICFAVPLEVLRAVEGIGKKLSESKKSE</sequence>